<proteinExistence type="predicted"/>
<organism evidence="1 2">
    <name type="scientific">Methanosarcina spelaei</name>
    <dbReference type="NCBI Taxonomy" id="1036679"/>
    <lineage>
        <taxon>Archaea</taxon>
        <taxon>Methanobacteriati</taxon>
        <taxon>Methanobacteriota</taxon>
        <taxon>Stenosarchaea group</taxon>
        <taxon>Methanomicrobia</taxon>
        <taxon>Methanosarcinales</taxon>
        <taxon>Methanosarcinaceae</taxon>
        <taxon>Methanosarcina</taxon>
    </lineage>
</organism>
<evidence type="ECO:0000313" key="2">
    <source>
        <dbReference type="Proteomes" id="UP000218164"/>
    </source>
</evidence>
<dbReference type="EMBL" id="LMVP01000113">
    <property type="protein sequence ID" value="PAV13178.1"/>
    <property type="molecule type" value="Genomic_DNA"/>
</dbReference>
<accession>A0A2A2HV37</accession>
<dbReference type="AlphaFoldDB" id="A0A2A2HV37"/>
<sequence>MFIDSFYDASYEFKFNLKFTLVLSVREVCLELIFAAPLHSRKGPLKKPKVRREFENNRRNFDNLFP</sequence>
<protein>
    <submittedName>
        <fullName evidence="1">Uncharacterized protein</fullName>
    </submittedName>
</protein>
<dbReference type="Proteomes" id="UP000218164">
    <property type="component" value="Unassembled WGS sequence"/>
</dbReference>
<comment type="caution">
    <text evidence="1">The sequence shown here is derived from an EMBL/GenBank/DDBJ whole genome shotgun (WGS) entry which is preliminary data.</text>
</comment>
<gene>
    <name evidence="1" type="ORF">ASJ81_04045</name>
</gene>
<keyword evidence="2" id="KW-1185">Reference proteome</keyword>
<reference evidence="1 2" key="1">
    <citation type="journal article" date="2017" name="BMC Genomics">
        <title>Genomic analysis of methanogenic archaea reveals a shift towards energy conservation.</title>
        <authorList>
            <person name="Gilmore S.P."/>
            <person name="Henske J.K."/>
            <person name="Sexton J.A."/>
            <person name="Solomon K.V."/>
            <person name="Seppala S."/>
            <person name="Yoo J.I."/>
            <person name="Huyett L.M."/>
            <person name="Pressman A."/>
            <person name="Cogan J.Z."/>
            <person name="Kivenson V."/>
            <person name="Peng X."/>
            <person name="Tan Y."/>
            <person name="Valentine D.L."/>
            <person name="O'Malley M.A."/>
        </authorList>
    </citation>
    <scope>NUCLEOTIDE SEQUENCE [LARGE SCALE GENOMIC DNA]</scope>
    <source>
        <strain evidence="1 2">MC-15</strain>
    </source>
</reference>
<name>A0A2A2HV37_9EURY</name>
<evidence type="ECO:0000313" key="1">
    <source>
        <dbReference type="EMBL" id="PAV13178.1"/>
    </source>
</evidence>